<evidence type="ECO:0000313" key="2">
    <source>
        <dbReference type="EMBL" id="SFG80515.1"/>
    </source>
</evidence>
<name>A0A1I2UTQ0_9EURY</name>
<dbReference type="Pfam" id="PF12697">
    <property type="entry name" value="Abhydrolase_6"/>
    <property type="match status" value="1"/>
</dbReference>
<dbReference type="GO" id="GO:0016787">
    <property type="term" value="F:hydrolase activity"/>
    <property type="evidence" value="ECO:0007669"/>
    <property type="project" value="UniProtKB-KW"/>
</dbReference>
<dbReference type="Gene3D" id="3.40.50.1820">
    <property type="entry name" value="alpha/beta hydrolase"/>
    <property type="match status" value="1"/>
</dbReference>
<dbReference type="SUPFAM" id="SSF53474">
    <property type="entry name" value="alpha/beta-Hydrolases"/>
    <property type="match status" value="1"/>
</dbReference>
<gene>
    <name evidence="2" type="ORF">SAMN04488063_3007</name>
</gene>
<evidence type="ECO:0000313" key="3">
    <source>
        <dbReference type="Proteomes" id="UP000198876"/>
    </source>
</evidence>
<sequence>MDRLNTPRIQKFLSSPLGAVTATGPFESLKMRSLPRQFAGYRLRAAADVALGSGPEAFLREADAPPAPHLHDRIEAALARYAEVREAYEEVTERWEAVFWGDADAGPDRRVALERERRRISDAHARPDDLFGFIARDHHVPPVKYDVPDPSDAAGKWARELADPDRLYGFSDATVTEALPRVTRSATVHGPGTTEFRLRFETPALHVGDTATARVYEPDDAEGDLPTFVFYGGLASLGDLAGYWPEEEAVGRRLAREGYRVVLPDAPWHAHREPRGRYSGEPYLARAPVGMFELYAAASKEAGVFVDWARTEGAPRVGVGGLSLGGTVALHVAGHCDLWAESMRPDFVAPIGMPGAIDQTITSSRLGDAVELGDALSAAGWTGRHLREFAPLLNPPADPALDPERILVVYGSDDDVAPTETAEALVRRWRLPRRNVSEWDGGHFGVLSRLIRGDAYQRTVARELDRQTARAETAPTV</sequence>
<dbReference type="RefSeq" id="WP_092893375.1">
    <property type="nucleotide sequence ID" value="NZ_FOOQ01000004.1"/>
</dbReference>
<dbReference type="InterPro" id="IPR000073">
    <property type="entry name" value="AB_hydrolase_1"/>
</dbReference>
<dbReference type="AlphaFoldDB" id="A0A1I2UTQ0"/>
<dbReference type="STRING" id="553467.SAMN04488063_3007"/>
<feature type="domain" description="AB hydrolase-1" evidence="1">
    <location>
        <begin position="241"/>
        <end position="447"/>
    </location>
</feature>
<proteinExistence type="predicted"/>
<organism evidence="2 3">
    <name type="scientific">Halopelagius inordinatus</name>
    <dbReference type="NCBI Taxonomy" id="553467"/>
    <lineage>
        <taxon>Archaea</taxon>
        <taxon>Methanobacteriati</taxon>
        <taxon>Methanobacteriota</taxon>
        <taxon>Stenosarchaea group</taxon>
        <taxon>Halobacteria</taxon>
        <taxon>Halobacteriales</taxon>
        <taxon>Haloferacaceae</taxon>
    </lineage>
</organism>
<accession>A0A1I2UTQ0</accession>
<dbReference type="Proteomes" id="UP000198876">
    <property type="component" value="Unassembled WGS sequence"/>
</dbReference>
<keyword evidence="3" id="KW-1185">Reference proteome</keyword>
<keyword evidence="2" id="KW-0378">Hydrolase</keyword>
<dbReference type="OrthoDB" id="287426at2157"/>
<dbReference type="InterPro" id="IPR029058">
    <property type="entry name" value="AB_hydrolase_fold"/>
</dbReference>
<dbReference type="EMBL" id="FOOQ01000004">
    <property type="protein sequence ID" value="SFG80515.1"/>
    <property type="molecule type" value="Genomic_DNA"/>
</dbReference>
<reference evidence="3" key="1">
    <citation type="submission" date="2016-10" db="EMBL/GenBank/DDBJ databases">
        <authorList>
            <person name="Varghese N."/>
            <person name="Submissions S."/>
        </authorList>
    </citation>
    <scope>NUCLEOTIDE SEQUENCE [LARGE SCALE GENOMIC DNA]</scope>
    <source>
        <strain evidence="3">CGMCC 1.7739</strain>
    </source>
</reference>
<protein>
    <submittedName>
        <fullName evidence="2">Alpha/beta hydrolase family protein</fullName>
    </submittedName>
</protein>
<evidence type="ECO:0000259" key="1">
    <source>
        <dbReference type="Pfam" id="PF12697"/>
    </source>
</evidence>